<dbReference type="PANTHER" id="PTHR33337:SF40">
    <property type="entry name" value="CENP-V_GFA DOMAIN-CONTAINING PROTEIN-RELATED"/>
    <property type="match status" value="1"/>
</dbReference>
<proteinExistence type="inferred from homology"/>
<dbReference type="InterPro" id="IPR006913">
    <property type="entry name" value="CENP-V/GFA"/>
</dbReference>
<dbReference type="SUPFAM" id="SSF51316">
    <property type="entry name" value="Mss4-like"/>
    <property type="match status" value="1"/>
</dbReference>
<keyword evidence="4" id="KW-0456">Lyase</keyword>
<dbReference type="GO" id="GO:0046872">
    <property type="term" value="F:metal ion binding"/>
    <property type="evidence" value="ECO:0007669"/>
    <property type="project" value="UniProtKB-KW"/>
</dbReference>
<evidence type="ECO:0000256" key="2">
    <source>
        <dbReference type="ARBA" id="ARBA00022723"/>
    </source>
</evidence>
<protein>
    <submittedName>
        <fullName evidence="6">GFA family protein</fullName>
    </submittedName>
</protein>
<organism evidence="6 7">
    <name type="scientific">Pontivivens ytuae</name>
    <dbReference type="NCBI Taxonomy" id="2789856"/>
    <lineage>
        <taxon>Bacteria</taxon>
        <taxon>Pseudomonadati</taxon>
        <taxon>Pseudomonadota</taxon>
        <taxon>Alphaproteobacteria</taxon>
        <taxon>Rhodobacterales</taxon>
        <taxon>Paracoccaceae</taxon>
        <taxon>Pontivivens</taxon>
    </lineage>
</organism>
<dbReference type="Gene3D" id="3.90.1590.10">
    <property type="entry name" value="glutathione-dependent formaldehyde- activating enzyme (gfa)"/>
    <property type="match status" value="1"/>
</dbReference>
<reference evidence="6 7" key="1">
    <citation type="submission" date="2020-11" db="EMBL/GenBank/DDBJ databases">
        <title>Description of Pontivivens ytuae sp. nov. isolated from deep sea sediment of Mariana Trench.</title>
        <authorList>
            <person name="Wang Z."/>
            <person name="Sun Q.-L."/>
            <person name="Xu X.-D."/>
            <person name="Tang Y.-Z."/>
            <person name="Zhang J."/>
        </authorList>
    </citation>
    <scope>NUCLEOTIDE SEQUENCE [LARGE SCALE GENOMIC DNA]</scope>
    <source>
        <strain evidence="6 7">MT2928</strain>
    </source>
</reference>
<evidence type="ECO:0000259" key="5">
    <source>
        <dbReference type="PROSITE" id="PS51891"/>
    </source>
</evidence>
<evidence type="ECO:0000256" key="3">
    <source>
        <dbReference type="ARBA" id="ARBA00022833"/>
    </source>
</evidence>
<evidence type="ECO:0000256" key="1">
    <source>
        <dbReference type="ARBA" id="ARBA00005495"/>
    </source>
</evidence>
<dbReference type="GO" id="GO:0016846">
    <property type="term" value="F:carbon-sulfur lyase activity"/>
    <property type="evidence" value="ECO:0007669"/>
    <property type="project" value="InterPro"/>
</dbReference>
<evidence type="ECO:0000313" key="7">
    <source>
        <dbReference type="Proteomes" id="UP000594800"/>
    </source>
</evidence>
<dbReference type="AlphaFoldDB" id="A0A7S9LQ15"/>
<evidence type="ECO:0000256" key="4">
    <source>
        <dbReference type="ARBA" id="ARBA00023239"/>
    </source>
</evidence>
<accession>A0A7S9LQ15</accession>
<feature type="domain" description="CENP-V/GFA" evidence="5">
    <location>
        <begin position="3"/>
        <end position="120"/>
    </location>
</feature>
<dbReference type="Pfam" id="PF04828">
    <property type="entry name" value="GFA"/>
    <property type="match status" value="1"/>
</dbReference>
<keyword evidence="7" id="KW-1185">Reference proteome</keyword>
<gene>
    <name evidence="6" type="ORF">I0K15_12525</name>
</gene>
<dbReference type="InterPro" id="IPR011057">
    <property type="entry name" value="Mss4-like_sf"/>
</dbReference>
<sequence>MTMTGGCYCGALRYEVTGRPLFKAQCHCRACQHIAGGGPNYFMVLPPDGFAYVTGAPKRFARPDLEQPVTREFCETCGTHITTRRPDLNGVVLKVGTLDDPAAFGGPKAAIFMEDRQPFHIVADDVPCFETLPTGG</sequence>
<keyword evidence="3" id="KW-0862">Zinc</keyword>
<dbReference type="RefSeq" id="WP_196101846.1">
    <property type="nucleotide sequence ID" value="NZ_CP064942.1"/>
</dbReference>
<dbReference type="PANTHER" id="PTHR33337">
    <property type="entry name" value="GFA DOMAIN-CONTAINING PROTEIN"/>
    <property type="match status" value="1"/>
</dbReference>
<dbReference type="PROSITE" id="PS51891">
    <property type="entry name" value="CENP_V_GFA"/>
    <property type="match status" value="1"/>
</dbReference>
<evidence type="ECO:0000313" key="6">
    <source>
        <dbReference type="EMBL" id="QPH52635.1"/>
    </source>
</evidence>
<dbReference type="Proteomes" id="UP000594800">
    <property type="component" value="Chromosome"/>
</dbReference>
<name>A0A7S9LQ15_9RHOB</name>
<dbReference type="EMBL" id="CP064942">
    <property type="protein sequence ID" value="QPH52635.1"/>
    <property type="molecule type" value="Genomic_DNA"/>
</dbReference>
<comment type="similarity">
    <text evidence="1">Belongs to the Gfa family.</text>
</comment>
<keyword evidence="2" id="KW-0479">Metal-binding</keyword>
<dbReference type="KEGG" id="poz:I0K15_12525"/>